<comment type="caution">
    <text evidence="4">The sequence shown here is derived from an EMBL/GenBank/DDBJ whole genome shotgun (WGS) entry which is preliminary data.</text>
</comment>
<dbReference type="InterPro" id="IPR027417">
    <property type="entry name" value="P-loop_NTPase"/>
</dbReference>
<organism evidence="4">
    <name type="scientific">marine sediment metagenome</name>
    <dbReference type="NCBI Taxonomy" id="412755"/>
    <lineage>
        <taxon>unclassified sequences</taxon>
        <taxon>metagenomes</taxon>
        <taxon>ecological metagenomes</taxon>
    </lineage>
</organism>
<dbReference type="CDD" id="cd03255">
    <property type="entry name" value="ABC_MJ0796_LolCDE_FtsE"/>
    <property type="match status" value="1"/>
</dbReference>
<dbReference type="Gene3D" id="3.40.50.300">
    <property type="entry name" value="P-loop containing nucleotide triphosphate hydrolases"/>
    <property type="match status" value="1"/>
</dbReference>
<dbReference type="SUPFAM" id="SSF52540">
    <property type="entry name" value="P-loop containing nucleoside triphosphate hydrolases"/>
    <property type="match status" value="1"/>
</dbReference>
<accession>A0A0F9FHW9</accession>
<dbReference type="InterPro" id="IPR017911">
    <property type="entry name" value="MacB-like_ATP-bd"/>
</dbReference>
<comment type="similarity">
    <text evidence="1">Belongs to the ABC transporter superfamily.</text>
</comment>
<dbReference type="PANTHER" id="PTHR42798">
    <property type="entry name" value="LIPOPROTEIN-RELEASING SYSTEM ATP-BINDING PROTEIN LOLD"/>
    <property type="match status" value="1"/>
</dbReference>
<dbReference type="AlphaFoldDB" id="A0A0F9FHW9"/>
<evidence type="ECO:0000313" key="4">
    <source>
        <dbReference type="EMBL" id="KKL85999.1"/>
    </source>
</evidence>
<name>A0A0F9FHW9_9ZZZZ</name>
<evidence type="ECO:0000256" key="2">
    <source>
        <dbReference type="ARBA" id="ARBA00022448"/>
    </source>
</evidence>
<gene>
    <name evidence="4" type="ORF">LCGC14_1949160</name>
</gene>
<reference evidence="4" key="1">
    <citation type="journal article" date="2015" name="Nature">
        <title>Complex archaea that bridge the gap between prokaryotes and eukaryotes.</title>
        <authorList>
            <person name="Spang A."/>
            <person name="Saw J.H."/>
            <person name="Jorgensen S.L."/>
            <person name="Zaremba-Niedzwiedzka K."/>
            <person name="Martijn J."/>
            <person name="Lind A.E."/>
            <person name="van Eijk R."/>
            <person name="Schleper C."/>
            <person name="Guy L."/>
            <person name="Ettema T.J."/>
        </authorList>
    </citation>
    <scope>NUCLEOTIDE SEQUENCE</scope>
</reference>
<protein>
    <recommendedName>
        <fullName evidence="3">ABC transporter domain-containing protein</fullName>
    </recommendedName>
</protein>
<dbReference type="InterPro" id="IPR017871">
    <property type="entry name" value="ABC_transporter-like_CS"/>
</dbReference>
<evidence type="ECO:0000256" key="1">
    <source>
        <dbReference type="ARBA" id="ARBA00005417"/>
    </source>
</evidence>
<evidence type="ECO:0000259" key="3">
    <source>
        <dbReference type="PROSITE" id="PS50893"/>
    </source>
</evidence>
<keyword evidence="2" id="KW-0813">Transport</keyword>
<dbReference type="PROSITE" id="PS50893">
    <property type="entry name" value="ABC_TRANSPORTER_2"/>
    <property type="match status" value="1"/>
</dbReference>
<feature type="domain" description="ABC transporter" evidence="3">
    <location>
        <begin position="5"/>
        <end position="167"/>
    </location>
</feature>
<dbReference type="EMBL" id="LAZR01021244">
    <property type="protein sequence ID" value="KKL85999.1"/>
    <property type="molecule type" value="Genomic_DNA"/>
</dbReference>
<dbReference type="GO" id="GO:0016887">
    <property type="term" value="F:ATP hydrolysis activity"/>
    <property type="evidence" value="ECO:0007669"/>
    <property type="project" value="InterPro"/>
</dbReference>
<proteinExistence type="inferred from homology"/>
<dbReference type="GO" id="GO:0005524">
    <property type="term" value="F:ATP binding"/>
    <property type="evidence" value="ECO:0007669"/>
    <property type="project" value="InterPro"/>
</dbReference>
<sequence length="167" mass="18274">MKYALRAENLKKQYKVSRSNIVKALCGVDISIKEGELVAIMGRSGSGKSTLLNLLGTLDKPSSGKVFIGDDEITALPKRKMPLIRNEKIGFIFQSFNLIPTLTAKENVMLPLKYAGISKRDSSKKAIESLKILDMGDRLNHIPSQLSGGQQQRVAIARALSGHPDII</sequence>
<dbReference type="Pfam" id="PF00005">
    <property type="entry name" value="ABC_tran"/>
    <property type="match status" value="1"/>
</dbReference>
<dbReference type="PANTHER" id="PTHR42798:SF7">
    <property type="entry name" value="ALPHA-D-RIBOSE 1-METHYLPHOSPHONATE 5-TRIPHOSPHATE SYNTHASE SUBUNIT PHNL"/>
    <property type="match status" value="1"/>
</dbReference>
<dbReference type="InterPro" id="IPR003439">
    <property type="entry name" value="ABC_transporter-like_ATP-bd"/>
</dbReference>
<dbReference type="PROSITE" id="PS00211">
    <property type="entry name" value="ABC_TRANSPORTER_1"/>
    <property type="match status" value="1"/>
</dbReference>
<feature type="non-terminal residue" evidence="4">
    <location>
        <position position="167"/>
    </location>
</feature>